<dbReference type="Proteomes" id="UP001054889">
    <property type="component" value="Unassembled WGS sequence"/>
</dbReference>
<evidence type="ECO:0000256" key="1">
    <source>
        <dbReference type="SAM" id="MobiDB-lite"/>
    </source>
</evidence>
<evidence type="ECO:0000259" key="2">
    <source>
        <dbReference type="Pfam" id="PF08268"/>
    </source>
</evidence>
<dbReference type="PANTHER" id="PTHR31672:SF13">
    <property type="entry name" value="F-BOX PROTEIN CPR30-LIKE"/>
    <property type="match status" value="1"/>
</dbReference>
<protein>
    <recommendedName>
        <fullName evidence="2">F-box associated beta-propeller type 3 domain-containing protein</fullName>
    </recommendedName>
</protein>
<dbReference type="InterPro" id="IPR050796">
    <property type="entry name" value="SCF_F-box_component"/>
</dbReference>
<dbReference type="Pfam" id="PF08268">
    <property type="entry name" value="FBA_3"/>
    <property type="match status" value="1"/>
</dbReference>
<reference evidence="3" key="1">
    <citation type="journal article" date="2018" name="DNA Res.">
        <title>Multiple hybrid de novo genome assembly of finger millet, an orphan allotetraploid crop.</title>
        <authorList>
            <person name="Hatakeyama M."/>
            <person name="Aluri S."/>
            <person name="Balachadran M.T."/>
            <person name="Sivarajan S.R."/>
            <person name="Patrignani A."/>
            <person name="Gruter S."/>
            <person name="Poveda L."/>
            <person name="Shimizu-Inatsugi R."/>
            <person name="Baeten J."/>
            <person name="Francoijs K.J."/>
            <person name="Nataraja K.N."/>
            <person name="Reddy Y.A.N."/>
            <person name="Phadnis S."/>
            <person name="Ravikumar R.L."/>
            <person name="Schlapbach R."/>
            <person name="Sreeman S.M."/>
            <person name="Shimizu K.K."/>
        </authorList>
    </citation>
    <scope>NUCLEOTIDE SEQUENCE</scope>
</reference>
<organism evidence="3 4">
    <name type="scientific">Eleusine coracana subsp. coracana</name>
    <dbReference type="NCBI Taxonomy" id="191504"/>
    <lineage>
        <taxon>Eukaryota</taxon>
        <taxon>Viridiplantae</taxon>
        <taxon>Streptophyta</taxon>
        <taxon>Embryophyta</taxon>
        <taxon>Tracheophyta</taxon>
        <taxon>Spermatophyta</taxon>
        <taxon>Magnoliopsida</taxon>
        <taxon>Liliopsida</taxon>
        <taxon>Poales</taxon>
        <taxon>Poaceae</taxon>
        <taxon>PACMAD clade</taxon>
        <taxon>Chloridoideae</taxon>
        <taxon>Cynodonteae</taxon>
        <taxon>Eleusininae</taxon>
        <taxon>Eleusine</taxon>
    </lineage>
</organism>
<proteinExistence type="predicted"/>
<reference evidence="3" key="2">
    <citation type="submission" date="2021-12" db="EMBL/GenBank/DDBJ databases">
        <title>Resequencing data analysis of finger millet.</title>
        <authorList>
            <person name="Hatakeyama M."/>
            <person name="Aluri S."/>
            <person name="Balachadran M.T."/>
            <person name="Sivarajan S.R."/>
            <person name="Poveda L."/>
            <person name="Shimizu-Inatsugi R."/>
            <person name="Schlapbach R."/>
            <person name="Sreeman S.M."/>
            <person name="Shimizu K.K."/>
        </authorList>
    </citation>
    <scope>NUCLEOTIDE SEQUENCE</scope>
</reference>
<dbReference type="PANTHER" id="PTHR31672">
    <property type="entry name" value="BNACNNG10540D PROTEIN"/>
    <property type="match status" value="1"/>
</dbReference>
<keyword evidence="4" id="KW-1185">Reference proteome</keyword>
<sequence>MGRRRARETKDQEMAAPSAPDAKKKKNSDGAPGAGVCNDVLDNIFARLPTRSAIASMVLSKHHHRLICSTEFRNLHFHLGARRPNPNIAYLVTERDEHKDDEFQSFHIAGAGVIHSNAPMRTLAGEKLHEMKYVNTCNGILLFAGDTNSKTSTCILWNPAIAEKEVSVPYTVNQDPDDLFEMMTGYDYSILGLGYGPRSKTYKLLLSLRVRLSRVLQSAPPQKTYDRELLVYTLGVAGEQPRFVTLLWSGRDRKIRRQSLYVNGVIYFMSDDSDIHAFDIDNETITEIDVPGSDIPRNIVGELGQDVEHRLDHTVDIMKEVKPGQ</sequence>
<accession>A0AAV5ET60</accession>
<dbReference type="InterPro" id="IPR013187">
    <property type="entry name" value="F-box-assoc_dom_typ3"/>
</dbReference>
<dbReference type="AlphaFoldDB" id="A0AAV5ET60"/>
<gene>
    <name evidence="3" type="primary">gb14521</name>
    <name evidence="3" type="ORF">PR202_gb14521</name>
</gene>
<feature type="domain" description="F-box associated beta-propeller type 3" evidence="2">
    <location>
        <begin position="127"/>
        <end position="292"/>
    </location>
</feature>
<evidence type="ECO:0000313" key="3">
    <source>
        <dbReference type="EMBL" id="GJN26579.1"/>
    </source>
</evidence>
<evidence type="ECO:0000313" key="4">
    <source>
        <dbReference type="Proteomes" id="UP001054889"/>
    </source>
</evidence>
<dbReference type="EMBL" id="BQKI01000079">
    <property type="protein sequence ID" value="GJN26579.1"/>
    <property type="molecule type" value="Genomic_DNA"/>
</dbReference>
<name>A0AAV5ET60_ELECO</name>
<comment type="caution">
    <text evidence="3">The sequence shown here is derived from an EMBL/GenBank/DDBJ whole genome shotgun (WGS) entry which is preliminary data.</text>
</comment>
<feature type="region of interest" description="Disordered" evidence="1">
    <location>
        <begin position="1"/>
        <end position="33"/>
    </location>
</feature>